<protein>
    <submittedName>
        <fullName evidence="5">4-hydroxy-2-oxovalerate aldolase</fullName>
    </submittedName>
</protein>
<dbReference type="RefSeq" id="WP_005374748.1">
    <property type="nucleotide sequence ID" value="NC_022359.1"/>
</dbReference>
<proteinExistence type="inferred from homology"/>
<dbReference type="InterPro" id="IPR015813">
    <property type="entry name" value="Pyrv/PenolPyrv_kinase-like_dom"/>
</dbReference>
<evidence type="ECO:0000313" key="5">
    <source>
        <dbReference type="EMBL" id="AGV19180.1"/>
    </source>
</evidence>
<comment type="similarity">
    <text evidence="1">Belongs to the HpcH/HpaI aldolase family.</text>
</comment>
<dbReference type="KEGG" id="vag:N646_3370"/>
<dbReference type="PANTHER" id="PTHR30502:SF0">
    <property type="entry name" value="PHOSPHOENOLPYRUVATE CARBOXYLASE FAMILY PROTEIN"/>
    <property type="match status" value="1"/>
</dbReference>
<evidence type="ECO:0000256" key="2">
    <source>
        <dbReference type="ARBA" id="ARBA00022723"/>
    </source>
</evidence>
<dbReference type="Proteomes" id="UP000016714">
    <property type="component" value="Chromosome 2"/>
</dbReference>
<dbReference type="GO" id="GO:0046872">
    <property type="term" value="F:metal ion binding"/>
    <property type="evidence" value="ECO:0007669"/>
    <property type="project" value="UniProtKB-KW"/>
</dbReference>
<keyword evidence="2" id="KW-0479">Metal-binding</keyword>
<gene>
    <name evidence="5" type="ORF">N646_3370</name>
</gene>
<dbReference type="AlphaFoldDB" id="A0A2I3CMN4"/>
<dbReference type="Pfam" id="PF03328">
    <property type="entry name" value="HpcH_HpaI"/>
    <property type="match status" value="1"/>
</dbReference>
<dbReference type="Gene3D" id="3.20.20.60">
    <property type="entry name" value="Phosphoenolpyruvate-binding domains"/>
    <property type="match status" value="1"/>
</dbReference>
<evidence type="ECO:0000313" key="6">
    <source>
        <dbReference type="Proteomes" id="UP000016714"/>
    </source>
</evidence>
<feature type="domain" description="HpcH/HpaI aldolase/citrate lyase" evidence="4">
    <location>
        <begin position="15"/>
        <end position="237"/>
    </location>
</feature>
<keyword evidence="3" id="KW-0456">Lyase</keyword>
<organism evidence="5 6">
    <name type="scientific">Vibrio alginolyticus (strain ATCC 17749 / DSM 2171 / NBRC 15630 / NCIMB 1903 / NCTC 12160 / XII-53)</name>
    <dbReference type="NCBI Taxonomy" id="1219076"/>
    <lineage>
        <taxon>Bacteria</taxon>
        <taxon>Pseudomonadati</taxon>
        <taxon>Pseudomonadota</taxon>
        <taxon>Gammaproteobacteria</taxon>
        <taxon>Vibrionales</taxon>
        <taxon>Vibrionaceae</taxon>
        <taxon>Vibrio</taxon>
    </lineage>
</organism>
<evidence type="ECO:0000256" key="1">
    <source>
        <dbReference type="ARBA" id="ARBA00005568"/>
    </source>
</evidence>
<dbReference type="SUPFAM" id="SSF51621">
    <property type="entry name" value="Phosphoenolpyruvate/pyruvate domain"/>
    <property type="match status" value="1"/>
</dbReference>
<dbReference type="InterPro" id="IPR040442">
    <property type="entry name" value="Pyrv_kinase-like_dom_sf"/>
</dbReference>
<name>A0A2I3CMN4_VIBAX</name>
<evidence type="ECO:0000256" key="3">
    <source>
        <dbReference type="ARBA" id="ARBA00023239"/>
    </source>
</evidence>
<dbReference type="InterPro" id="IPR050251">
    <property type="entry name" value="HpcH-HpaI_aldolase"/>
</dbReference>
<dbReference type="GO" id="GO:0016832">
    <property type="term" value="F:aldehyde-lyase activity"/>
    <property type="evidence" value="ECO:0007669"/>
    <property type="project" value="TreeGrafter"/>
</dbReference>
<dbReference type="InterPro" id="IPR005000">
    <property type="entry name" value="Aldolase/citrate-lyase_domain"/>
</dbReference>
<dbReference type="EMBL" id="CP006719">
    <property type="protein sequence ID" value="AGV19180.1"/>
    <property type="molecule type" value="Genomic_DNA"/>
</dbReference>
<accession>A0A2I3CMN4</accession>
<dbReference type="PANTHER" id="PTHR30502">
    <property type="entry name" value="2-KETO-3-DEOXY-L-RHAMNONATE ALDOLASE"/>
    <property type="match status" value="1"/>
</dbReference>
<dbReference type="GO" id="GO:0005737">
    <property type="term" value="C:cytoplasm"/>
    <property type="evidence" value="ECO:0007669"/>
    <property type="project" value="TreeGrafter"/>
</dbReference>
<dbReference type="HOGENOM" id="CLU_059964_4_1_6"/>
<evidence type="ECO:0000259" key="4">
    <source>
        <dbReference type="Pfam" id="PF03328"/>
    </source>
</evidence>
<reference evidence="5 6" key="1">
    <citation type="journal article" date="2015" name="Genome Announc.">
        <title>Complete genome sequence of Vibrio alginolyticus ATCC 17749.</title>
        <authorList>
            <person name="Liu X.F."/>
            <person name="Cao Y."/>
            <person name="Zhang H.L."/>
            <person name="Chen Y.J."/>
            <person name="Hu C.J."/>
        </authorList>
    </citation>
    <scope>NUCLEOTIDE SEQUENCE [LARGE SCALE GENOMIC DNA]</scope>
    <source>
        <strain evidence="6">ATCC 17749 / DSM 2171 / NBRC 15630 / NCIMB 1903 / NCTC 12160 / XII-53</strain>
    </source>
</reference>
<sequence length="249" mass="26875">MSNFKQRLTKETLLGTFVKTPHPHIIEVLALAELPFVVLDAEHAPFDRSSLDLCIMAARANDLACVVRVQDSAPSTILNALDCGAAGVQIPHVCTAEQATQLAKICHYGEGGRGYAGSSRAAQYATKPMVEHLKDSRANTIVIAQIEDPQGVENVEAIANVEGIDALFIGQVDLTVAYGADSVHDEKVAQASMRVIEAARAANKPVGMFVATAQQAREWRELGVSFFCVGSEHKMIIDGFKQERNVMNS</sequence>